<reference evidence="2 3" key="1">
    <citation type="submission" date="2018-03" db="EMBL/GenBank/DDBJ databases">
        <title>Genomic Encyclopedia of Archaeal and Bacterial Type Strains, Phase II (KMG-II): from individual species to whole genera.</title>
        <authorList>
            <person name="Goeker M."/>
        </authorList>
    </citation>
    <scope>NUCLEOTIDE SEQUENCE [LARGE SCALE GENOMIC DNA]</scope>
    <source>
        <strain evidence="2 3">DSM 24859</strain>
    </source>
</reference>
<evidence type="ECO:0000313" key="3">
    <source>
        <dbReference type="Proteomes" id="UP000240971"/>
    </source>
</evidence>
<feature type="transmembrane region" description="Helical" evidence="1">
    <location>
        <begin position="148"/>
        <end position="168"/>
    </location>
</feature>
<feature type="transmembrane region" description="Helical" evidence="1">
    <location>
        <begin position="175"/>
        <end position="195"/>
    </location>
</feature>
<protein>
    <submittedName>
        <fullName evidence="2">ABC-2 family transporter</fullName>
    </submittedName>
</protein>
<name>A0A2P8HUZ9_CHINA</name>
<gene>
    <name evidence="2" type="ORF">CLV51_1011395</name>
</gene>
<dbReference type="RefSeq" id="WP_106527234.1">
    <property type="nucleotide sequence ID" value="NZ_PYAW01000001.1"/>
</dbReference>
<evidence type="ECO:0000256" key="1">
    <source>
        <dbReference type="SAM" id="Phobius"/>
    </source>
</evidence>
<organism evidence="2 3">
    <name type="scientific">Chitinophaga niastensis</name>
    <dbReference type="NCBI Taxonomy" id="536980"/>
    <lineage>
        <taxon>Bacteria</taxon>
        <taxon>Pseudomonadati</taxon>
        <taxon>Bacteroidota</taxon>
        <taxon>Chitinophagia</taxon>
        <taxon>Chitinophagales</taxon>
        <taxon>Chitinophagaceae</taxon>
        <taxon>Chitinophaga</taxon>
    </lineage>
</organism>
<keyword evidence="3" id="KW-1185">Reference proteome</keyword>
<feature type="transmembrane region" description="Helical" evidence="1">
    <location>
        <begin position="232"/>
        <end position="251"/>
    </location>
</feature>
<sequence length="259" mass="29347">MKQIIHTEWLKVKNYRTFWVMLLLALIIILAGNLMVADRFSSPDFQNVSKLMGNPFSFPDIWLTMASLNSYISVLFGPLLIILVTNEYTYRTNRQNVIDGWERKQFVYAKLFWLVALSLTALAVATLSAAVLGAIYGNKPFSLEGYSYMVYYFMQLTVMLTIALLISVLAKRAGLAIVLFMAYNMMLDQLLSFILKRYVGNIGGLLPLQSGDELLPFPLIGKMLPSGNQYDTYVYVTAMFVYVAAGIFLVFRKVLKSDL</sequence>
<dbReference type="OrthoDB" id="1452202at2"/>
<dbReference type="EMBL" id="PYAW01000001">
    <property type="protein sequence ID" value="PSL50051.1"/>
    <property type="molecule type" value="Genomic_DNA"/>
</dbReference>
<dbReference type="PANTHER" id="PTHR37305:SF1">
    <property type="entry name" value="MEMBRANE PROTEIN"/>
    <property type="match status" value="1"/>
</dbReference>
<feature type="transmembrane region" description="Helical" evidence="1">
    <location>
        <begin position="111"/>
        <end position="136"/>
    </location>
</feature>
<dbReference type="AlphaFoldDB" id="A0A2P8HUZ9"/>
<dbReference type="Proteomes" id="UP000240971">
    <property type="component" value="Unassembled WGS sequence"/>
</dbReference>
<comment type="caution">
    <text evidence="2">The sequence shown here is derived from an EMBL/GenBank/DDBJ whole genome shotgun (WGS) entry which is preliminary data.</text>
</comment>
<feature type="transmembrane region" description="Helical" evidence="1">
    <location>
        <begin position="20"/>
        <end position="41"/>
    </location>
</feature>
<proteinExistence type="predicted"/>
<keyword evidence="1" id="KW-0472">Membrane</keyword>
<keyword evidence="1" id="KW-1133">Transmembrane helix</keyword>
<dbReference type="Pfam" id="PF12730">
    <property type="entry name" value="ABC2_membrane_4"/>
    <property type="match status" value="1"/>
</dbReference>
<feature type="transmembrane region" description="Helical" evidence="1">
    <location>
        <begin position="61"/>
        <end position="84"/>
    </location>
</feature>
<dbReference type="PANTHER" id="PTHR37305">
    <property type="entry name" value="INTEGRAL MEMBRANE PROTEIN-RELATED"/>
    <property type="match status" value="1"/>
</dbReference>
<evidence type="ECO:0000313" key="2">
    <source>
        <dbReference type="EMBL" id="PSL50051.1"/>
    </source>
</evidence>
<keyword evidence="1" id="KW-0812">Transmembrane</keyword>
<accession>A0A2P8HUZ9</accession>